<organism evidence="1 2">
    <name type="scientific">Funneliformis geosporum</name>
    <dbReference type="NCBI Taxonomy" id="1117311"/>
    <lineage>
        <taxon>Eukaryota</taxon>
        <taxon>Fungi</taxon>
        <taxon>Fungi incertae sedis</taxon>
        <taxon>Mucoromycota</taxon>
        <taxon>Glomeromycotina</taxon>
        <taxon>Glomeromycetes</taxon>
        <taxon>Glomerales</taxon>
        <taxon>Glomeraceae</taxon>
        <taxon>Funneliformis</taxon>
    </lineage>
</organism>
<dbReference type="GO" id="GO:0006633">
    <property type="term" value="P:fatty acid biosynthetic process"/>
    <property type="evidence" value="ECO:0007669"/>
    <property type="project" value="TreeGrafter"/>
</dbReference>
<dbReference type="InterPro" id="IPR049076">
    <property type="entry name" value="ACCA"/>
</dbReference>
<accession>A0A9W4WUT4</accession>
<proteinExistence type="predicted"/>
<sequence>MADQYIEVSGSSDINNYANVSLIKYFAEHTCLWDMHLRTLIISAELEVQGQVIISESVYEEACIKDVNDGLNKTNILNDQNFRRWRRKRIRKCKIQIIKQAFAQVQDEVPDSSIFIMLLARDACNLKVQVLANRYGNAIHYLEEIVQFKDIIKRSFNRLPLRLQNKRHLNQRKELLSD</sequence>
<evidence type="ECO:0000313" key="2">
    <source>
        <dbReference type="Proteomes" id="UP001153678"/>
    </source>
</evidence>
<name>A0A9W4WUT4_9GLOM</name>
<evidence type="ECO:0000313" key="1">
    <source>
        <dbReference type="EMBL" id="CAI2187476.1"/>
    </source>
</evidence>
<protein>
    <submittedName>
        <fullName evidence="1">8330_t:CDS:1</fullName>
    </submittedName>
</protein>
<keyword evidence="2" id="KW-1185">Reference proteome</keyword>
<dbReference type="PANTHER" id="PTHR45728:SF3">
    <property type="entry name" value="ACETYL-COA CARBOXYLASE"/>
    <property type="match status" value="1"/>
</dbReference>
<dbReference type="PANTHER" id="PTHR45728">
    <property type="entry name" value="ACETYL-COA CARBOXYLASE, ISOFORM A"/>
    <property type="match status" value="1"/>
</dbReference>
<dbReference type="Gene3D" id="3.30.470.20">
    <property type="entry name" value="ATP-grasp fold, B domain"/>
    <property type="match status" value="1"/>
</dbReference>
<dbReference type="GO" id="GO:0003989">
    <property type="term" value="F:acetyl-CoA carboxylase activity"/>
    <property type="evidence" value="ECO:0007669"/>
    <property type="project" value="InterPro"/>
</dbReference>
<dbReference type="GO" id="GO:0005739">
    <property type="term" value="C:mitochondrion"/>
    <property type="evidence" value="ECO:0007669"/>
    <property type="project" value="TreeGrafter"/>
</dbReference>
<gene>
    <name evidence="1" type="ORF">FWILDA_LOCUS13099</name>
</gene>
<dbReference type="Proteomes" id="UP001153678">
    <property type="component" value="Unassembled WGS sequence"/>
</dbReference>
<reference evidence="1" key="1">
    <citation type="submission" date="2022-08" db="EMBL/GenBank/DDBJ databases">
        <authorList>
            <person name="Kallberg Y."/>
            <person name="Tangrot J."/>
            <person name="Rosling A."/>
        </authorList>
    </citation>
    <scope>NUCLEOTIDE SEQUENCE</scope>
    <source>
        <strain evidence="1">Wild A</strain>
    </source>
</reference>
<comment type="caution">
    <text evidence="1">The sequence shown here is derived from an EMBL/GenBank/DDBJ whole genome shotgun (WGS) entry which is preliminary data.</text>
</comment>
<dbReference type="EMBL" id="CAMKVN010004654">
    <property type="protein sequence ID" value="CAI2187476.1"/>
    <property type="molecule type" value="Genomic_DNA"/>
</dbReference>
<dbReference type="AlphaFoldDB" id="A0A9W4WUT4"/>